<feature type="region of interest" description="Disordered" evidence="6">
    <location>
        <begin position="349"/>
        <end position="372"/>
    </location>
</feature>
<evidence type="ECO:0000256" key="1">
    <source>
        <dbReference type="ARBA" id="ARBA00022833"/>
    </source>
</evidence>
<feature type="domain" description="Xylanolytic transcriptional activator regulatory" evidence="7">
    <location>
        <begin position="178"/>
        <end position="339"/>
    </location>
</feature>
<dbReference type="GO" id="GO:0003677">
    <property type="term" value="F:DNA binding"/>
    <property type="evidence" value="ECO:0007669"/>
    <property type="project" value="UniProtKB-KW"/>
</dbReference>
<keyword evidence="2" id="KW-0805">Transcription regulation</keyword>
<keyword evidence="3" id="KW-0238">DNA-binding</keyword>
<accession>A0A1J9R106</accession>
<dbReference type="Pfam" id="PF04082">
    <property type="entry name" value="Fungal_trans"/>
    <property type="match status" value="1"/>
</dbReference>
<evidence type="ECO:0000256" key="5">
    <source>
        <dbReference type="ARBA" id="ARBA00023242"/>
    </source>
</evidence>
<dbReference type="OrthoDB" id="4161332at2759"/>
<comment type="caution">
    <text evidence="8">The sequence shown here is derived from an EMBL/GenBank/DDBJ whole genome shotgun (WGS) entry which is preliminary data.</text>
</comment>
<dbReference type="InterPro" id="IPR007219">
    <property type="entry name" value="XnlR_reg_dom"/>
</dbReference>
<sequence>MSLTPPEADLDQQHPRQVASTPLRTSPPRSAPLRPAMIARNGGHVESKTPRSARPDPVQPNLRRTACVPSSSSSVDIIRSLENFIDNPDSPIDDEHGVAIVHATNNKAFTSILNAAADTDENSRRNVHLYAGPSTSACSAMGRYREAIGRLDSPTRRFLAEKGVFDLPDAHLADNLVQNFFDYADPHVPLIDKTDFLERYATRNVPPLLLQSVLFVGSHFACDEHVAASPWATRTEMTASFFEKAKLLADFELESDQITLVQSFVLLAERWFGWTEERNTRYWMSRAVNVAYMMGLHRKIETLNISPLQQRLWTRVAWVTMAKDCFVAAIFGTPTIIDDRWTDESEEPVWDSSCFDESREGQAVESEPSRSPETIKYSTTLVWLGALVGMTINKLHAIPNPPTEPMASAVLDELHGKMDQYATNCPDLIDMELQDTATTPKAQLIYQPLLRAAHCLLCLFYHWARSEKHSDVAIKLESRRMSQNAAHDFCEVMSYLRAYSLFPYCPLWLVAGVFHTMAVLLSDCRNALLESDEPRKTSSFRLLRQLNEDLGILEETWKPAGWFRELIRISLSRLQERIRKRKEDQSQPPELGLQSQGAPGPSALDSALFCESPGSGLFESARELFPDLEYVFNWNSADAFLL</sequence>
<evidence type="ECO:0000256" key="2">
    <source>
        <dbReference type="ARBA" id="ARBA00023015"/>
    </source>
</evidence>
<keyword evidence="5" id="KW-0539">Nucleus</keyword>
<dbReference type="PANTHER" id="PTHR47171">
    <property type="entry name" value="FARA-RELATED"/>
    <property type="match status" value="1"/>
</dbReference>
<dbReference type="GeneID" id="31013684"/>
<dbReference type="CDD" id="cd12148">
    <property type="entry name" value="fungal_TF_MHR"/>
    <property type="match status" value="1"/>
</dbReference>
<dbReference type="EMBL" id="MNUE01000026">
    <property type="protein sequence ID" value="OJD33922.1"/>
    <property type="molecule type" value="Genomic_DNA"/>
</dbReference>
<evidence type="ECO:0000313" key="8">
    <source>
        <dbReference type="EMBL" id="OJD33922.1"/>
    </source>
</evidence>
<keyword evidence="1" id="KW-0862">Zinc</keyword>
<evidence type="ECO:0000313" key="9">
    <source>
        <dbReference type="Proteomes" id="UP000183809"/>
    </source>
</evidence>
<dbReference type="GO" id="GO:0006351">
    <property type="term" value="P:DNA-templated transcription"/>
    <property type="evidence" value="ECO:0007669"/>
    <property type="project" value="InterPro"/>
</dbReference>
<feature type="region of interest" description="Disordered" evidence="6">
    <location>
        <begin position="580"/>
        <end position="600"/>
    </location>
</feature>
<dbReference type="RefSeq" id="XP_020130182.1">
    <property type="nucleotide sequence ID" value="XM_020273423.1"/>
</dbReference>
<dbReference type="Proteomes" id="UP000183809">
    <property type="component" value="Unassembled WGS sequence"/>
</dbReference>
<gene>
    <name evidence="8" type="ORF">BKCO1_2600026</name>
</gene>
<evidence type="ECO:0000259" key="7">
    <source>
        <dbReference type="Pfam" id="PF04082"/>
    </source>
</evidence>
<dbReference type="GO" id="GO:0008270">
    <property type="term" value="F:zinc ion binding"/>
    <property type="evidence" value="ECO:0007669"/>
    <property type="project" value="InterPro"/>
</dbReference>
<dbReference type="InterPro" id="IPR052073">
    <property type="entry name" value="Amide_Lactam_Regulators"/>
</dbReference>
<keyword evidence="9" id="KW-1185">Reference proteome</keyword>
<organism evidence="8 9">
    <name type="scientific">Diplodia corticola</name>
    <dbReference type="NCBI Taxonomy" id="236234"/>
    <lineage>
        <taxon>Eukaryota</taxon>
        <taxon>Fungi</taxon>
        <taxon>Dikarya</taxon>
        <taxon>Ascomycota</taxon>
        <taxon>Pezizomycotina</taxon>
        <taxon>Dothideomycetes</taxon>
        <taxon>Dothideomycetes incertae sedis</taxon>
        <taxon>Botryosphaeriales</taxon>
        <taxon>Botryosphaeriaceae</taxon>
        <taxon>Diplodia</taxon>
    </lineage>
</organism>
<dbReference type="PANTHER" id="PTHR47171:SF3">
    <property type="entry name" value="FARA-RELATED"/>
    <property type="match status" value="1"/>
</dbReference>
<name>A0A1J9R106_9PEZI</name>
<feature type="compositionally biased region" description="Polar residues" evidence="6">
    <location>
        <begin position="18"/>
        <end position="28"/>
    </location>
</feature>
<proteinExistence type="predicted"/>
<reference evidence="8 9" key="1">
    <citation type="submission" date="2016-10" db="EMBL/GenBank/DDBJ databases">
        <title>Proteomics and genomics reveal pathogen-plant mechanisms compatible with a hemibiotrophic lifestyle of Diplodia corticola.</title>
        <authorList>
            <person name="Fernandes I."/>
            <person name="De Jonge R."/>
            <person name="Van De Peer Y."/>
            <person name="Devreese B."/>
            <person name="Alves A."/>
            <person name="Esteves A.C."/>
        </authorList>
    </citation>
    <scope>NUCLEOTIDE SEQUENCE [LARGE SCALE GENOMIC DNA]</scope>
    <source>
        <strain evidence="8 9">CBS 112549</strain>
    </source>
</reference>
<dbReference type="AlphaFoldDB" id="A0A1J9R106"/>
<feature type="compositionally biased region" description="Basic and acidic residues" evidence="6">
    <location>
        <begin position="356"/>
        <end position="370"/>
    </location>
</feature>
<evidence type="ECO:0000256" key="4">
    <source>
        <dbReference type="ARBA" id="ARBA00023163"/>
    </source>
</evidence>
<feature type="region of interest" description="Disordered" evidence="6">
    <location>
        <begin position="1"/>
        <end position="67"/>
    </location>
</feature>
<protein>
    <submittedName>
        <fullName evidence="8">Cutinase transcription factor 1 alpha</fullName>
    </submittedName>
</protein>
<keyword evidence="4" id="KW-0804">Transcription</keyword>
<evidence type="ECO:0000256" key="3">
    <source>
        <dbReference type="ARBA" id="ARBA00023125"/>
    </source>
</evidence>
<evidence type="ECO:0000256" key="6">
    <source>
        <dbReference type="SAM" id="MobiDB-lite"/>
    </source>
</evidence>